<evidence type="ECO:0000256" key="1">
    <source>
        <dbReference type="ARBA" id="ARBA00001973"/>
    </source>
</evidence>
<accession>A0A559MGA1</accession>
<evidence type="ECO:0000313" key="8">
    <source>
        <dbReference type="EMBL" id="TVY91977.1"/>
    </source>
</evidence>
<comment type="cofactor">
    <cofactor evidence="1">
        <name>Cu(2+)</name>
        <dbReference type="ChEBI" id="CHEBI:29036"/>
    </cofactor>
</comment>
<gene>
    <name evidence="8" type="primary">cel61a</name>
    <name evidence="8" type="ORF">LAWI1_G004147</name>
</gene>
<keyword evidence="6" id="KW-0732">Signal</keyword>
<dbReference type="Gene3D" id="2.70.50.70">
    <property type="match status" value="1"/>
</dbReference>
<proteinExistence type="predicted"/>
<feature type="signal peptide" evidence="6">
    <location>
        <begin position="1"/>
        <end position="16"/>
    </location>
</feature>
<dbReference type="PANTHER" id="PTHR33353:SF34">
    <property type="entry name" value="ENDO-BETA-1,4-GLUCANASE D"/>
    <property type="match status" value="1"/>
</dbReference>
<dbReference type="CDD" id="cd21175">
    <property type="entry name" value="LPMO_AA9"/>
    <property type="match status" value="1"/>
</dbReference>
<evidence type="ECO:0000256" key="5">
    <source>
        <dbReference type="ARBA" id="ARBA00023180"/>
    </source>
</evidence>
<dbReference type="Pfam" id="PF03443">
    <property type="entry name" value="AA9"/>
    <property type="match status" value="1"/>
</dbReference>
<dbReference type="AlphaFoldDB" id="A0A559MGA1"/>
<protein>
    <submittedName>
        <fullName evidence="8">Endoglucanase</fullName>
    </submittedName>
</protein>
<evidence type="ECO:0000313" key="9">
    <source>
        <dbReference type="Proteomes" id="UP000315522"/>
    </source>
</evidence>
<dbReference type="PANTHER" id="PTHR33353">
    <property type="entry name" value="PUTATIVE (AFU_ORTHOLOGUE AFUA_1G12560)-RELATED"/>
    <property type="match status" value="1"/>
</dbReference>
<evidence type="ECO:0000259" key="7">
    <source>
        <dbReference type="Pfam" id="PF03443"/>
    </source>
</evidence>
<feature type="domain" description="Auxiliary Activity family 9 catalytic" evidence="7">
    <location>
        <begin position="17"/>
        <end position="161"/>
    </location>
</feature>
<keyword evidence="3" id="KW-0964">Secreted</keyword>
<evidence type="ECO:0000256" key="3">
    <source>
        <dbReference type="ARBA" id="ARBA00022525"/>
    </source>
</evidence>
<keyword evidence="5" id="KW-0325">Glycoprotein</keyword>
<dbReference type="InterPro" id="IPR049892">
    <property type="entry name" value="AA9"/>
</dbReference>
<keyword evidence="9" id="KW-1185">Reference proteome</keyword>
<comment type="subcellular location">
    <subcellularLocation>
        <location evidence="2">Secreted</location>
    </subcellularLocation>
</comment>
<dbReference type="InterPro" id="IPR005103">
    <property type="entry name" value="AA9_LPMO"/>
</dbReference>
<organism evidence="8 9">
    <name type="scientific">Lachnellula willkommii</name>
    <dbReference type="NCBI Taxonomy" id="215461"/>
    <lineage>
        <taxon>Eukaryota</taxon>
        <taxon>Fungi</taxon>
        <taxon>Dikarya</taxon>
        <taxon>Ascomycota</taxon>
        <taxon>Pezizomycotina</taxon>
        <taxon>Leotiomycetes</taxon>
        <taxon>Helotiales</taxon>
        <taxon>Lachnaceae</taxon>
        <taxon>Lachnellula</taxon>
    </lineage>
</organism>
<evidence type="ECO:0000256" key="4">
    <source>
        <dbReference type="ARBA" id="ARBA00023157"/>
    </source>
</evidence>
<keyword evidence="4" id="KW-1015">Disulfide bond</keyword>
<dbReference type="Proteomes" id="UP000315522">
    <property type="component" value="Unassembled WGS sequence"/>
</dbReference>
<feature type="chain" id="PRO_5022065394" evidence="6">
    <location>
        <begin position="17"/>
        <end position="250"/>
    </location>
</feature>
<name>A0A559MGA1_9HELO</name>
<evidence type="ECO:0000256" key="6">
    <source>
        <dbReference type="SAM" id="SignalP"/>
    </source>
</evidence>
<dbReference type="GO" id="GO:0005576">
    <property type="term" value="C:extracellular region"/>
    <property type="evidence" value="ECO:0007669"/>
    <property type="project" value="UniProtKB-SubCell"/>
</dbReference>
<evidence type="ECO:0000256" key="2">
    <source>
        <dbReference type="ARBA" id="ARBA00004613"/>
    </source>
</evidence>
<comment type="caution">
    <text evidence="8">The sequence shown here is derived from an EMBL/GenBank/DDBJ whole genome shotgun (WGS) entry which is preliminary data.</text>
</comment>
<reference evidence="8 9" key="1">
    <citation type="submission" date="2018-05" db="EMBL/GenBank/DDBJ databases">
        <title>Genome sequencing and assembly of the regulated plant pathogen Lachnellula willkommii and related sister species for the development of diagnostic species identification markers.</title>
        <authorList>
            <person name="Giroux E."/>
            <person name="Bilodeau G."/>
        </authorList>
    </citation>
    <scope>NUCLEOTIDE SEQUENCE [LARGE SCALE GENOMIC DNA]</scope>
    <source>
        <strain evidence="8 9">CBS 172.35</strain>
    </source>
</reference>
<dbReference type="EMBL" id="QGML01000417">
    <property type="protein sequence ID" value="TVY91977.1"/>
    <property type="molecule type" value="Genomic_DNA"/>
</dbReference>
<sequence length="250" mass="26158">MLFAITLLGFASTAIAHGTVSSIVANGVFFEGYNPSYQYITPAPVTVGWKIPTDLSNGFIAPDSYNSSDIICHLAATNAETAAPITAGQSLELLWTPWPTSHKGPVLDYLANCNGPCETVDKTTLEWFRIDAVGLIDNSLTDGYWATDQLIADNNTWTVIIALHSAASANGAQNYPQCVNLAISSSGTAAPAGVLATSFYSATDPGILFDIYGSFTSYTIPGPPTYSGGVSISQTLPPTPTASATGVYTV</sequence>